<dbReference type="KEGG" id="kdj:28972060"/>
<dbReference type="GeneID" id="28972060"/>
<dbReference type="InterPro" id="IPR036236">
    <property type="entry name" value="Znf_C2H2_sf"/>
</dbReference>
<dbReference type="PANTHER" id="PTHR24408:SF58">
    <property type="entry name" value="TRANSCRIPTION FACTOR (TFIIIA), PUTATIVE (AFU_ORTHOLOGUE AFUA_1G05150)-RELATED"/>
    <property type="match status" value="1"/>
</dbReference>
<evidence type="ECO:0000256" key="8">
    <source>
        <dbReference type="ARBA" id="ARBA00023242"/>
    </source>
</evidence>
<evidence type="ECO:0000256" key="4">
    <source>
        <dbReference type="ARBA" id="ARBA00022771"/>
    </source>
</evidence>
<protein>
    <recommendedName>
        <fullName evidence="11">C2H2-type domain-containing protein</fullName>
    </recommendedName>
</protein>
<feature type="compositionally biased region" description="Low complexity" evidence="10">
    <location>
        <begin position="416"/>
        <end position="425"/>
    </location>
</feature>
<dbReference type="GO" id="GO:0008270">
    <property type="term" value="F:zinc ion binding"/>
    <property type="evidence" value="ECO:0007669"/>
    <property type="project" value="UniProtKB-KW"/>
</dbReference>
<dbReference type="GO" id="GO:0000981">
    <property type="term" value="F:DNA-binding transcription factor activity, RNA polymerase II-specific"/>
    <property type="evidence" value="ECO:0007669"/>
    <property type="project" value="TreeGrafter"/>
</dbReference>
<dbReference type="SMART" id="SM00355">
    <property type="entry name" value="ZnF_C2H2"/>
    <property type="match status" value="2"/>
</dbReference>
<feature type="region of interest" description="Disordered" evidence="10">
    <location>
        <begin position="396"/>
        <end position="431"/>
    </location>
</feature>
<dbReference type="FunFam" id="3.30.160.60:FF:000358">
    <property type="entry name" value="zinc finger protein 24"/>
    <property type="match status" value="1"/>
</dbReference>
<comment type="similarity">
    <text evidence="1">Belongs to the krueppel C2H2-type zinc-finger protein family.</text>
</comment>
<feature type="region of interest" description="Disordered" evidence="10">
    <location>
        <begin position="1"/>
        <end position="28"/>
    </location>
</feature>
<dbReference type="PROSITE" id="PS50157">
    <property type="entry name" value="ZINC_FINGER_C2H2_2"/>
    <property type="match status" value="2"/>
</dbReference>
<name>A0AAJ8KSP1_9TREE</name>
<keyword evidence="6" id="KW-0805">Transcription regulation</keyword>
<evidence type="ECO:0000256" key="5">
    <source>
        <dbReference type="ARBA" id="ARBA00022833"/>
    </source>
</evidence>
<keyword evidence="2" id="KW-0479">Metal-binding</keyword>
<keyword evidence="8" id="KW-0539">Nucleus</keyword>
<keyword evidence="13" id="KW-1185">Reference proteome</keyword>
<feature type="region of interest" description="Disordered" evidence="10">
    <location>
        <begin position="77"/>
        <end position="111"/>
    </location>
</feature>
<keyword evidence="7" id="KW-0804">Transcription</keyword>
<gene>
    <name evidence="12" type="ORF">I303_106382</name>
</gene>
<reference evidence="12" key="1">
    <citation type="submission" date="2013-07" db="EMBL/GenBank/DDBJ databases">
        <authorList>
            <consortium name="The Broad Institute Genome Sequencing Platform"/>
            <person name="Cuomo C."/>
            <person name="Litvintseva A."/>
            <person name="Chen Y."/>
            <person name="Heitman J."/>
            <person name="Sun S."/>
            <person name="Springer D."/>
            <person name="Dromer F."/>
            <person name="Young S.K."/>
            <person name="Zeng Q."/>
            <person name="Gargeya S."/>
            <person name="Fitzgerald M."/>
            <person name="Abouelleil A."/>
            <person name="Alvarado L."/>
            <person name="Berlin A.M."/>
            <person name="Chapman S.B."/>
            <person name="Dewar J."/>
            <person name="Goldberg J."/>
            <person name="Griggs A."/>
            <person name="Gujja S."/>
            <person name="Hansen M."/>
            <person name="Howarth C."/>
            <person name="Imamovic A."/>
            <person name="Larimer J."/>
            <person name="McCowan C."/>
            <person name="Murphy C."/>
            <person name="Pearson M."/>
            <person name="Priest M."/>
            <person name="Roberts A."/>
            <person name="Saif S."/>
            <person name="Shea T."/>
            <person name="Sykes S."/>
            <person name="Wortman J."/>
            <person name="Nusbaum C."/>
            <person name="Birren B."/>
        </authorList>
    </citation>
    <scope>NUCLEOTIDE SEQUENCE</scope>
    <source>
        <strain evidence="12">CBS 10117</strain>
    </source>
</reference>
<reference evidence="12" key="2">
    <citation type="submission" date="2024-02" db="EMBL/GenBank/DDBJ databases">
        <title>Comparative genomics of Cryptococcus and Kwoniella reveals pathogenesis evolution and contrasting modes of karyotype evolution via chromosome fusion or intercentromeric recombination.</title>
        <authorList>
            <person name="Coelho M.A."/>
            <person name="David-Palma M."/>
            <person name="Shea T."/>
            <person name="Bowers K."/>
            <person name="McGinley-Smith S."/>
            <person name="Mohammad A.W."/>
            <person name="Gnirke A."/>
            <person name="Yurkov A.M."/>
            <person name="Nowrousian M."/>
            <person name="Sun S."/>
            <person name="Cuomo C.A."/>
            <person name="Heitman J."/>
        </authorList>
    </citation>
    <scope>NUCLEOTIDE SEQUENCE</scope>
    <source>
        <strain evidence="12">CBS 10117</strain>
    </source>
</reference>
<evidence type="ECO:0000256" key="6">
    <source>
        <dbReference type="ARBA" id="ARBA00023015"/>
    </source>
</evidence>
<dbReference type="AlphaFoldDB" id="A0AAJ8KSP1"/>
<dbReference type="GO" id="GO:0005634">
    <property type="term" value="C:nucleus"/>
    <property type="evidence" value="ECO:0007669"/>
    <property type="project" value="TreeGrafter"/>
</dbReference>
<evidence type="ECO:0000256" key="1">
    <source>
        <dbReference type="ARBA" id="ARBA00006991"/>
    </source>
</evidence>
<evidence type="ECO:0000256" key="10">
    <source>
        <dbReference type="SAM" id="MobiDB-lite"/>
    </source>
</evidence>
<dbReference type="PANTHER" id="PTHR24408">
    <property type="entry name" value="ZINC FINGER PROTEIN"/>
    <property type="match status" value="1"/>
</dbReference>
<feature type="region of interest" description="Disordered" evidence="10">
    <location>
        <begin position="332"/>
        <end position="379"/>
    </location>
</feature>
<sequence>MNALFDLPVLPPIANPTSEPDTESTEHEMNPFRLIQPLDLSRYQLPSLQSDEAPSPVQIQVSHDRGSHLEKPFGAEIQHGSSPNPFTLSPPQTMQTSHSAPPSAAPYQPSFSFALNDLPHHPSNGQYRRNISDYNQIPPQPLAQSQPPSTGGTWPLRSFATQTYETPYQAYNLQPNYYRTHISHGHSHSTPNLFASPSQSYQSCDGSPFQGHSQLSTTPYRFPPELDLPQSTELPLPLQRNECESYELPEGTWESHAPYSQPSFNTSPFSSPHLQEKRMKRKENLVKGRKHVCPVCDKRFNRPSSLNTHMAVHTGAKPYMCSRPDCQRRFSVSSNLRRHERTHELRAEKDRSTHTYTPSQLSQSLPVTGSPVPPAHAPPLYSQVAQFSYNHNPYQPFNSSSYSDQLPPPPASQFGTSSTSSTTSSMDGHGGVGGLAQYQVVAREQGLKGQEMPRKGYVGMNEIDLEMNTKAGLLLA</sequence>
<feature type="compositionally biased region" description="Polar residues" evidence="10">
    <location>
        <begin position="188"/>
        <end position="219"/>
    </location>
</feature>
<feature type="domain" description="C2H2-type" evidence="11">
    <location>
        <begin position="319"/>
        <end position="348"/>
    </location>
</feature>
<feature type="region of interest" description="Disordered" evidence="10">
    <location>
        <begin position="182"/>
        <end position="221"/>
    </location>
</feature>
<organism evidence="12 13">
    <name type="scientific">Kwoniella dejecticola CBS 10117</name>
    <dbReference type="NCBI Taxonomy" id="1296121"/>
    <lineage>
        <taxon>Eukaryota</taxon>
        <taxon>Fungi</taxon>
        <taxon>Dikarya</taxon>
        <taxon>Basidiomycota</taxon>
        <taxon>Agaricomycotina</taxon>
        <taxon>Tremellomycetes</taxon>
        <taxon>Tremellales</taxon>
        <taxon>Cryptococcaceae</taxon>
        <taxon>Kwoniella</taxon>
    </lineage>
</organism>
<feature type="compositionally biased region" description="Basic and acidic residues" evidence="10">
    <location>
        <begin position="341"/>
        <end position="353"/>
    </location>
</feature>
<dbReference type="FunFam" id="3.30.160.60:FF:000761">
    <property type="entry name" value="Zinc finger protein 449"/>
    <property type="match status" value="1"/>
</dbReference>
<keyword evidence="3" id="KW-0677">Repeat</keyword>
<feature type="compositionally biased region" description="Polar residues" evidence="10">
    <location>
        <begin position="79"/>
        <end position="98"/>
    </location>
</feature>
<dbReference type="Gene3D" id="3.30.160.60">
    <property type="entry name" value="Classic Zinc Finger"/>
    <property type="match status" value="2"/>
</dbReference>
<dbReference type="InterPro" id="IPR013087">
    <property type="entry name" value="Znf_C2H2_type"/>
</dbReference>
<feature type="compositionally biased region" description="Polar residues" evidence="10">
    <location>
        <begin position="354"/>
        <end position="367"/>
    </location>
</feature>
<dbReference type="RefSeq" id="XP_065825434.1">
    <property type="nucleotide sequence ID" value="XM_065969362.1"/>
</dbReference>
<keyword evidence="5" id="KW-0862">Zinc</keyword>
<feature type="region of interest" description="Disordered" evidence="10">
    <location>
        <begin position="136"/>
        <end position="156"/>
    </location>
</feature>
<evidence type="ECO:0000256" key="3">
    <source>
        <dbReference type="ARBA" id="ARBA00022737"/>
    </source>
</evidence>
<evidence type="ECO:0000259" key="11">
    <source>
        <dbReference type="PROSITE" id="PS50157"/>
    </source>
</evidence>
<dbReference type="GO" id="GO:0043565">
    <property type="term" value="F:sequence-specific DNA binding"/>
    <property type="evidence" value="ECO:0007669"/>
    <property type="project" value="TreeGrafter"/>
</dbReference>
<evidence type="ECO:0000313" key="13">
    <source>
        <dbReference type="Proteomes" id="UP000078595"/>
    </source>
</evidence>
<dbReference type="EMBL" id="CP144537">
    <property type="protein sequence ID" value="WWC63777.1"/>
    <property type="molecule type" value="Genomic_DNA"/>
</dbReference>
<keyword evidence="4 9" id="KW-0863">Zinc-finger</keyword>
<dbReference type="Proteomes" id="UP000078595">
    <property type="component" value="Chromosome 8"/>
</dbReference>
<evidence type="ECO:0000256" key="2">
    <source>
        <dbReference type="ARBA" id="ARBA00022723"/>
    </source>
</evidence>
<evidence type="ECO:0000256" key="9">
    <source>
        <dbReference type="PROSITE-ProRule" id="PRU00042"/>
    </source>
</evidence>
<evidence type="ECO:0000313" key="12">
    <source>
        <dbReference type="EMBL" id="WWC63777.1"/>
    </source>
</evidence>
<dbReference type="Pfam" id="PF00096">
    <property type="entry name" value="zf-C2H2"/>
    <property type="match status" value="2"/>
</dbReference>
<evidence type="ECO:0000256" key="7">
    <source>
        <dbReference type="ARBA" id="ARBA00023163"/>
    </source>
</evidence>
<dbReference type="SUPFAM" id="SSF57667">
    <property type="entry name" value="beta-beta-alpha zinc fingers"/>
    <property type="match status" value="1"/>
</dbReference>
<accession>A0AAJ8KSP1</accession>
<proteinExistence type="inferred from homology"/>
<feature type="compositionally biased region" description="Low complexity" evidence="10">
    <location>
        <begin position="99"/>
        <end position="111"/>
    </location>
</feature>
<feature type="domain" description="C2H2-type" evidence="11">
    <location>
        <begin position="291"/>
        <end position="318"/>
    </location>
</feature>
<dbReference type="PROSITE" id="PS00028">
    <property type="entry name" value="ZINC_FINGER_C2H2_1"/>
    <property type="match status" value="2"/>
</dbReference>